<accession>A0ABR4LSS5</accession>
<dbReference type="PANTHER" id="PTHR11271">
    <property type="entry name" value="GUANINE DEAMINASE"/>
    <property type="match status" value="1"/>
</dbReference>
<dbReference type="PANTHER" id="PTHR11271:SF37">
    <property type="entry name" value="FAMILY PROTEIN, PUTATIVE (AFU_ORTHOLOGUE AFUA_4G00460)-RELATED"/>
    <property type="match status" value="1"/>
</dbReference>
<gene>
    <name evidence="6" type="ORF">BJX67DRAFT_387828</name>
</gene>
<feature type="domain" description="Amidohydrolase-related" evidence="5">
    <location>
        <begin position="57"/>
        <end position="160"/>
    </location>
</feature>
<comment type="cofactor">
    <cofactor evidence="1">
        <name>Zn(2+)</name>
        <dbReference type="ChEBI" id="CHEBI:29105"/>
    </cofactor>
</comment>
<dbReference type="Gene3D" id="3.20.20.140">
    <property type="entry name" value="Metal-dependent hydrolases"/>
    <property type="match status" value="1"/>
</dbReference>
<keyword evidence="4" id="KW-0862">Zinc</keyword>
<dbReference type="InterPro" id="IPR032466">
    <property type="entry name" value="Metal_Hydrolase"/>
</dbReference>
<evidence type="ECO:0000259" key="5">
    <source>
        <dbReference type="Pfam" id="PF01979"/>
    </source>
</evidence>
<evidence type="ECO:0000256" key="2">
    <source>
        <dbReference type="ARBA" id="ARBA00022723"/>
    </source>
</evidence>
<dbReference type="SUPFAM" id="SSF51556">
    <property type="entry name" value="Metallo-dependent hydrolases"/>
    <property type="match status" value="1"/>
</dbReference>
<dbReference type="InterPro" id="IPR006680">
    <property type="entry name" value="Amidohydro-rel"/>
</dbReference>
<dbReference type="EMBL" id="JBFXLQ010000018">
    <property type="protein sequence ID" value="KAL2867590.1"/>
    <property type="molecule type" value="Genomic_DNA"/>
</dbReference>
<evidence type="ECO:0000256" key="3">
    <source>
        <dbReference type="ARBA" id="ARBA00022801"/>
    </source>
</evidence>
<dbReference type="RefSeq" id="XP_070886569.1">
    <property type="nucleotide sequence ID" value="XM_071034292.1"/>
</dbReference>
<keyword evidence="7" id="KW-1185">Reference proteome</keyword>
<name>A0ABR4LSS5_9EURO</name>
<dbReference type="Pfam" id="PF01979">
    <property type="entry name" value="Amidohydro_1"/>
    <property type="match status" value="2"/>
</dbReference>
<keyword evidence="3" id="KW-0378">Hydrolase</keyword>
<evidence type="ECO:0000313" key="6">
    <source>
        <dbReference type="EMBL" id="KAL2867590.1"/>
    </source>
</evidence>
<keyword evidence="2" id="KW-0479">Metal-binding</keyword>
<dbReference type="InterPro" id="IPR011059">
    <property type="entry name" value="Metal-dep_hydrolase_composite"/>
</dbReference>
<protein>
    <recommendedName>
        <fullName evidence="5">Amidohydrolase-related domain-containing protein</fullName>
    </recommendedName>
</protein>
<dbReference type="SUPFAM" id="SSF51338">
    <property type="entry name" value="Composite domain of metallo-dependent hydrolases"/>
    <property type="match status" value="1"/>
</dbReference>
<dbReference type="InterPro" id="IPR051607">
    <property type="entry name" value="Metallo-dep_hydrolases"/>
</dbReference>
<dbReference type="Gene3D" id="2.30.40.10">
    <property type="entry name" value="Urease, subunit C, domain 1"/>
    <property type="match status" value="1"/>
</dbReference>
<proteinExistence type="predicted"/>
<comment type="caution">
    <text evidence="6">The sequence shown here is derived from an EMBL/GenBank/DDBJ whole genome shotgun (WGS) entry which is preliminary data.</text>
</comment>
<feature type="domain" description="Amidohydrolase-related" evidence="5">
    <location>
        <begin position="300"/>
        <end position="422"/>
    </location>
</feature>
<evidence type="ECO:0000256" key="1">
    <source>
        <dbReference type="ARBA" id="ARBA00001947"/>
    </source>
</evidence>
<sequence length="498" mass="54692">MAPQLLLKGGTLLIHDPENRVIPSRADLLIDGDRISNIDKVIEQSEEMEVIDCSGTIISPGFVDTHHHVWQSQQKGLHADQILLDYYHSGNLASSHYTPRDVFWGQLSGLLEAVDAGTTTIVDHAHLNYSPDHSKEAIRATVASGIRSVFCYCAHPRVATWKPELTFEKEWFPDWVMATFRELASMQPFGPNGRVRLGFALDVALVPPHVLRNVFDEVRALGAHLITSHETRIRMLDHVPSAVKLLAENNLLGPDVLLSHANHTDSHERDCIRMAGAHISSTALTEMQMGHGDPIALQPDIFGSSSLGIDCHSMCSSYMPTQMLTLLQSSRAHRYADLMEKNEWDASVGPTVEDVFNLGTILGAKAVGLESEIGSLEVGKKADLVIFEGTTPAMLSVSKCHPVAGIVLHSSIRDIRTVIVDGIIRKHNSCLSTIPAPSGLRTGDEIAQHGENLTWDDVAAEVEKSREGIRHRVEITVDEDKARDGLIRSFLDQIGNNG</sequence>
<dbReference type="Proteomes" id="UP001610432">
    <property type="component" value="Unassembled WGS sequence"/>
</dbReference>
<dbReference type="GeneID" id="98149364"/>
<reference evidence="6 7" key="1">
    <citation type="submission" date="2024-07" db="EMBL/GenBank/DDBJ databases">
        <title>Section-level genome sequencing and comparative genomics of Aspergillus sections Usti and Cavernicolus.</title>
        <authorList>
            <consortium name="Lawrence Berkeley National Laboratory"/>
            <person name="Nybo J.L."/>
            <person name="Vesth T.C."/>
            <person name="Theobald S."/>
            <person name="Frisvad J.C."/>
            <person name="Larsen T.O."/>
            <person name="Kjaerboelling I."/>
            <person name="Rothschild-Mancinelli K."/>
            <person name="Lyhne E.K."/>
            <person name="Kogle M.E."/>
            <person name="Barry K."/>
            <person name="Clum A."/>
            <person name="Na H."/>
            <person name="Ledsgaard L."/>
            <person name="Lin J."/>
            <person name="Lipzen A."/>
            <person name="Kuo A."/>
            <person name="Riley R."/>
            <person name="Mondo S."/>
            <person name="Labutti K."/>
            <person name="Haridas S."/>
            <person name="Pangalinan J."/>
            <person name="Salamov A.A."/>
            <person name="Simmons B.A."/>
            <person name="Magnuson J.K."/>
            <person name="Chen J."/>
            <person name="Drula E."/>
            <person name="Henrissat B."/>
            <person name="Wiebenga A."/>
            <person name="Lubbers R.J."/>
            <person name="Gomes A.C."/>
            <person name="Macurrencykelacurrency M.R."/>
            <person name="Stajich J."/>
            <person name="Grigoriev I.V."/>
            <person name="Mortensen U.H."/>
            <person name="De Vries R.P."/>
            <person name="Baker S.E."/>
            <person name="Andersen M.R."/>
        </authorList>
    </citation>
    <scope>NUCLEOTIDE SEQUENCE [LARGE SCALE GENOMIC DNA]</scope>
    <source>
        <strain evidence="6 7">CBS 449.75</strain>
    </source>
</reference>
<evidence type="ECO:0000313" key="7">
    <source>
        <dbReference type="Proteomes" id="UP001610432"/>
    </source>
</evidence>
<evidence type="ECO:0000256" key="4">
    <source>
        <dbReference type="ARBA" id="ARBA00022833"/>
    </source>
</evidence>
<organism evidence="6 7">
    <name type="scientific">Aspergillus lucknowensis</name>
    <dbReference type="NCBI Taxonomy" id="176173"/>
    <lineage>
        <taxon>Eukaryota</taxon>
        <taxon>Fungi</taxon>
        <taxon>Dikarya</taxon>
        <taxon>Ascomycota</taxon>
        <taxon>Pezizomycotina</taxon>
        <taxon>Eurotiomycetes</taxon>
        <taxon>Eurotiomycetidae</taxon>
        <taxon>Eurotiales</taxon>
        <taxon>Aspergillaceae</taxon>
        <taxon>Aspergillus</taxon>
        <taxon>Aspergillus subgen. Nidulantes</taxon>
    </lineage>
</organism>